<organism evidence="1 2">
    <name type="scientific">Caproiciproducens galactitolivorans</name>
    <dbReference type="NCBI Taxonomy" id="642589"/>
    <lineage>
        <taxon>Bacteria</taxon>
        <taxon>Bacillati</taxon>
        <taxon>Bacillota</taxon>
        <taxon>Clostridia</taxon>
        <taxon>Eubacteriales</taxon>
        <taxon>Acutalibacteraceae</taxon>
        <taxon>Caproiciproducens</taxon>
    </lineage>
</organism>
<gene>
    <name evidence="1" type="ORF">CAGA_08270</name>
</gene>
<dbReference type="Proteomes" id="UP000297714">
    <property type="component" value="Unassembled WGS sequence"/>
</dbReference>
<name>A0A4Z0Y3N6_9FIRM</name>
<protein>
    <submittedName>
        <fullName evidence="1">Uncharacterized protein</fullName>
    </submittedName>
</protein>
<evidence type="ECO:0000313" key="1">
    <source>
        <dbReference type="EMBL" id="TGJ77457.1"/>
    </source>
</evidence>
<sequence length="153" mass="17374">MVTDTKGDAFRDYAGIAQKYYHYRPYVIDLRNPTRSNGFNLLHLVNKYMDKYKASGSLKDKARAERYAKITAHTIVHMDGFDGGGQNAFFYEAAEGLIASTILLVSEFCAKGERHIVSVFKIIQELLQTKAVKSKADKSVKPKNEYQKLMELL</sequence>
<keyword evidence="2" id="KW-1185">Reference proteome</keyword>
<proteinExistence type="predicted"/>
<reference evidence="1 2" key="1">
    <citation type="submission" date="2019-04" db="EMBL/GenBank/DDBJ databases">
        <authorList>
            <person name="Poehlein A."/>
            <person name="Bengelsdorf F.R."/>
            <person name="Duerre P."/>
            <person name="Daniel R."/>
        </authorList>
    </citation>
    <scope>NUCLEOTIDE SEQUENCE [LARGE SCALE GENOMIC DNA]</scope>
    <source>
        <strain evidence="1 2">BS-1</strain>
    </source>
</reference>
<evidence type="ECO:0000313" key="2">
    <source>
        <dbReference type="Proteomes" id="UP000297714"/>
    </source>
</evidence>
<dbReference type="AlphaFoldDB" id="A0A4Z0Y3N6"/>
<dbReference type="EMBL" id="SRMQ01000002">
    <property type="protein sequence ID" value="TGJ77457.1"/>
    <property type="molecule type" value="Genomic_DNA"/>
</dbReference>
<comment type="caution">
    <text evidence="1">The sequence shown here is derived from an EMBL/GenBank/DDBJ whole genome shotgun (WGS) entry which is preliminary data.</text>
</comment>
<accession>A0A4Z0Y3N6</accession>